<dbReference type="Proteomes" id="UP000186308">
    <property type="component" value="Unassembled WGS sequence"/>
</dbReference>
<protein>
    <submittedName>
        <fullName evidence="6">Transcriptional regulator</fullName>
    </submittedName>
</protein>
<comment type="caution">
    <text evidence="6">The sequence shown here is derived from an EMBL/GenBank/DDBJ whole genome shotgun (WGS) entry which is preliminary data.</text>
</comment>
<dbReference type="GO" id="GO:0030246">
    <property type="term" value="F:carbohydrate binding"/>
    <property type="evidence" value="ECO:0007669"/>
    <property type="project" value="InterPro"/>
</dbReference>
<dbReference type="InterPro" id="IPR037171">
    <property type="entry name" value="NagB/RpiA_transferase-like"/>
</dbReference>
<proteinExistence type="inferred from homology"/>
<organism evidence="6 7">
    <name type="scientific">Acidiphilium rubrum</name>
    <dbReference type="NCBI Taxonomy" id="526"/>
    <lineage>
        <taxon>Bacteria</taxon>
        <taxon>Pseudomonadati</taxon>
        <taxon>Pseudomonadota</taxon>
        <taxon>Alphaproteobacteria</taxon>
        <taxon>Acetobacterales</taxon>
        <taxon>Acidocellaceae</taxon>
        <taxon>Acidiphilium</taxon>
    </lineage>
</organism>
<evidence type="ECO:0000313" key="6">
    <source>
        <dbReference type="EMBL" id="SIQ69210.1"/>
    </source>
</evidence>
<dbReference type="Pfam" id="PF04198">
    <property type="entry name" value="Sugar-bind"/>
    <property type="match status" value="1"/>
</dbReference>
<dbReference type="Gene3D" id="1.10.10.10">
    <property type="entry name" value="Winged helix-like DNA-binding domain superfamily/Winged helix DNA-binding domain"/>
    <property type="match status" value="1"/>
</dbReference>
<dbReference type="GO" id="GO:0003677">
    <property type="term" value="F:DNA binding"/>
    <property type="evidence" value="ECO:0007669"/>
    <property type="project" value="UniProtKB-KW"/>
</dbReference>
<dbReference type="PANTHER" id="PTHR34294">
    <property type="entry name" value="TRANSCRIPTIONAL REGULATOR-RELATED"/>
    <property type="match status" value="1"/>
</dbReference>
<evidence type="ECO:0000256" key="1">
    <source>
        <dbReference type="ARBA" id="ARBA00010466"/>
    </source>
</evidence>
<evidence type="ECO:0000256" key="4">
    <source>
        <dbReference type="ARBA" id="ARBA00023163"/>
    </source>
</evidence>
<dbReference type="EMBL" id="FTNE01000008">
    <property type="protein sequence ID" value="SIQ69210.1"/>
    <property type="molecule type" value="Genomic_DNA"/>
</dbReference>
<evidence type="ECO:0000256" key="2">
    <source>
        <dbReference type="ARBA" id="ARBA00023015"/>
    </source>
</evidence>
<keyword evidence="3" id="KW-0238">DNA-binding</keyword>
<name>A0A8G2CK61_ACIRU</name>
<feature type="domain" description="Sugar-binding" evidence="5">
    <location>
        <begin position="45"/>
        <end position="295"/>
    </location>
</feature>
<sequence>MYYIEGLTQEDIAARIGISRVRVLRMLADCREDGTVQVRINARDTNCVALARALEEKYGVAHAIVVPQPAEATNITDAIGAAIGDYLNTTLLDGMTVGLGWGQTLRASLKHIASRKLENMTVVSLLGALTRASAYSPSEFAWRFADLFGADCFFLAAPVIAPDPMTRDLLYRHAGIEEVMTRAMRLDLAIVSVGDLTPDSTVFRYALLPEADLQSLIEAGAIGDLLCNFLDEQGQIVEHDINHRVIAVAPETLRRVPHLVLASGGWRKLRIMYAAIRLLAPRVVITDEATAAGLIAL</sequence>
<reference evidence="6 7" key="1">
    <citation type="submission" date="2017-01" db="EMBL/GenBank/DDBJ databases">
        <authorList>
            <person name="Varghese N."/>
            <person name="Submissions S."/>
        </authorList>
    </citation>
    <scope>NUCLEOTIDE SEQUENCE [LARGE SCALE GENOMIC DNA]</scope>
    <source>
        <strain evidence="6 7">ATCC 35905</strain>
    </source>
</reference>
<keyword evidence="7" id="KW-1185">Reference proteome</keyword>
<dbReference type="SUPFAM" id="SSF100950">
    <property type="entry name" value="NagB/RpiA/CoA transferase-like"/>
    <property type="match status" value="1"/>
</dbReference>
<gene>
    <name evidence="6" type="ORF">SAMN05421828_10816</name>
</gene>
<evidence type="ECO:0000259" key="5">
    <source>
        <dbReference type="Pfam" id="PF04198"/>
    </source>
</evidence>
<evidence type="ECO:0000256" key="3">
    <source>
        <dbReference type="ARBA" id="ARBA00023125"/>
    </source>
</evidence>
<keyword evidence="2" id="KW-0805">Transcription regulation</keyword>
<comment type="similarity">
    <text evidence="1">Belongs to the SorC transcriptional regulatory family.</text>
</comment>
<keyword evidence="4" id="KW-0804">Transcription</keyword>
<accession>A0A8G2CK61</accession>
<dbReference type="Gene3D" id="3.40.50.1360">
    <property type="match status" value="1"/>
</dbReference>
<evidence type="ECO:0000313" key="7">
    <source>
        <dbReference type="Proteomes" id="UP000186308"/>
    </source>
</evidence>
<dbReference type="OrthoDB" id="7355674at2"/>
<dbReference type="InterPro" id="IPR007324">
    <property type="entry name" value="Sugar-bd_dom_put"/>
</dbReference>
<dbReference type="PANTHER" id="PTHR34294:SF1">
    <property type="entry name" value="TRANSCRIPTIONAL REGULATOR LSRR"/>
    <property type="match status" value="1"/>
</dbReference>
<dbReference type="InterPro" id="IPR036388">
    <property type="entry name" value="WH-like_DNA-bd_sf"/>
</dbReference>
<dbReference type="AlphaFoldDB" id="A0A8G2CK61"/>
<dbReference type="InterPro" id="IPR051054">
    <property type="entry name" value="SorC_transcr_regulators"/>
</dbReference>